<dbReference type="EMBL" id="MLYV02000231">
    <property type="protein sequence ID" value="PSS30955.1"/>
    <property type="molecule type" value="Genomic_DNA"/>
</dbReference>
<protein>
    <recommendedName>
        <fullName evidence="11">Cytochrome P450</fullName>
    </recommendedName>
</protein>
<keyword evidence="7" id="KW-0503">Monooxygenase</keyword>
<accession>A0A2R6RLV2</accession>
<dbReference type="GO" id="GO:0020037">
    <property type="term" value="F:heme binding"/>
    <property type="evidence" value="ECO:0007669"/>
    <property type="project" value="InterPro"/>
</dbReference>
<keyword evidence="6 8" id="KW-0408">Iron</keyword>
<dbReference type="GO" id="GO:0005506">
    <property type="term" value="F:iron ion binding"/>
    <property type="evidence" value="ECO:0007669"/>
    <property type="project" value="InterPro"/>
</dbReference>
<dbReference type="InterPro" id="IPR002401">
    <property type="entry name" value="Cyt_P450_E_grp-I"/>
</dbReference>
<reference evidence="9 10" key="1">
    <citation type="submission" date="2018-02" db="EMBL/GenBank/DDBJ databases">
        <title>Genome sequence of the basidiomycete white-rot fungus Phlebia centrifuga.</title>
        <authorList>
            <person name="Granchi Z."/>
            <person name="Peng M."/>
            <person name="de Vries R.P."/>
            <person name="Hilden K."/>
            <person name="Makela M.R."/>
            <person name="Grigoriev I."/>
            <person name="Riley R."/>
        </authorList>
    </citation>
    <scope>NUCLEOTIDE SEQUENCE [LARGE SCALE GENOMIC DNA]</scope>
    <source>
        <strain evidence="9 10">FBCC195</strain>
    </source>
</reference>
<keyword evidence="10" id="KW-1185">Reference proteome</keyword>
<comment type="cofactor">
    <cofactor evidence="1 8">
        <name>heme</name>
        <dbReference type="ChEBI" id="CHEBI:30413"/>
    </cofactor>
</comment>
<feature type="binding site" description="axial binding residue" evidence="8">
    <location>
        <position position="377"/>
    </location>
    <ligand>
        <name>heme</name>
        <dbReference type="ChEBI" id="CHEBI:30413"/>
    </ligand>
    <ligandPart>
        <name>Fe</name>
        <dbReference type="ChEBI" id="CHEBI:18248"/>
    </ligandPart>
</feature>
<name>A0A2R6RLV2_9APHY</name>
<dbReference type="GO" id="GO:0004497">
    <property type="term" value="F:monooxygenase activity"/>
    <property type="evidence" value="ECO:0007669"/>
    <property type="project" value="UniProtKB-KW"/>
</dbReference>
<dbReference type="PRINTS" id="PR00463">
    <property type="entry name" value="EP450I"/>
</dbReference>
<dbReference type="PRINTS" id="PR00385">
    <property type="entry name" value="P450"/>
</dbReference>
<evidence type="ECO:0000256" key="4">
    <source>
        <dbReference type="ARBA" id="ARBA00022723"/>
    </source>
</evidence>
<evidence type="ECO:0000313" key="9">
    <source>
        <dbReference type="EMBL" id="PSS30955.1"/>
    </source>
</evidence>
<dbReference type="GO" id="GO:0016705">
    <property type="term" value="F:oxidoreductase activity, acting on paired donors, with incorporation or reduction of molecular oxygen"/>
    <property type="evidence" value="ECO:0007669"/>
    <property type="project" value="InterPro"/>
</dbReference>
<evidence type="ECO:0000256" key="3">
    <source>
        <dbReference type="ARBA" id="ARBA00010617"/>
    </source>
</evidence>
<dbReference type="SUPFAM" id="SSF48264">
    <property type="entry name" value="Cytochrome P450"/>
    <property type="match status" value="1"/>
</dbReference>
<dbReference type="Pfam" id="PF00067">
    <property type="entry name" value="p450"/>
    <property type="match status" value="1"/>
</dbReference>
<dbReference type="InterPro" id="IPR036396">
    <property type="entry name" value="Cyt_P450_sf"/>
</dbReference>
<comment type="caution">
    <text evidence="9">The sequence shown here is derived from an EMBL/GenBank/DDBJ whole genome shotgun (WGS) entry which is preliminary data.</text>
</comment>
<dbReference type="PANTHER" id="PTHR24305">
    <property type="entry name" value="CYTOCHROME P450"/>
    <property type="match status" value="1"/>
</dbReference>
<keyword evidence="4 8" id="KW-0479">Metal-binding</keyword>
<evidence type="ECO:0000256" key="6">
    <source>
        <dbReference type="ARBA" id="ARBA00023004"/>
    </source>
</evidence>
<dbReference type="PANTHER" id="PTHR24305:SF187">
    <property type="entry name" value="P450, PUTATIVE (EUROFUNG)-RELATED"/>
    <property type="match status" value="1"/>
</dbReference>
<dbReference type="Proteomes" id="UP000186601">
    <property type="component" value="Unassembled WGS sequence"/>
</dbReference>
<evidence type="ECO:0000256" key="8">
    <source>
        <dbReference type="PIRSR" id="PIRSR602401-1"/>
    </source>
</evidence>
<comment type="pathway">
    <text evidence="2">Secondary metabolite biosynthesis.</text>
</comment>
<comment type="similarity">
    <text evidence="3">Belongs to the cytochrome P450 family.</text>
</comment>
<dbReference type="InterPro" id="IPR001128">
    <property type="entry name" value="Cyt_P450"/>
</dbReference>
<evidence type="ECO:0000256" key="2">
    <source>
        <dbReference type="ARBA" id="ARBA00005179"/>
    </source>
</evidence>
<organism evidence="9 10">
    <name type="scientific">Hermanssonia centrifuga</name>
    <dbReference type="NCBI Taxonomy" id="98765"/>
    <lineage>
        <taxon>Eukaryota</taxon>
        <taxon>Fungi</taxon>
        <taxon>Dikarya</taxon>
        <taxon>Basidiomycota</taxon>
        <taxon>Agaricomycotina</taxon>
        <taxon>Agaricomycetes</taxon>
        <taxon>Polyporales</taxon>
        <taxon>Meruliaceae</taxon>
        <taxon>Hermanssonia</taxon>
    </lineage>
</organism>
<evidence type="ECO:0000256" key="1">
    <source>
        <dbReference type="ARBA" id="ARBA00001971"/>
    </source>
</evidence>
<keyword evidence="5" id="KW-0560">Oxidoreductase</keyword>
<dbReference type="OrthoDB" id="6692864at2759"/>
<evidence type="ECO:0000313" key="10">
    <source>
        <dbReference type="Proteomes" id="UP000186601"/>
    </source>
</evidence>
<evidence type="ECO:0008006" key="11">
    <source>
        <dbReference type="Google" id="ProtNLM"/>
    </source>
</evidence>
<dbReference type="AlphaFoldDB" id="A0A2R6RLV2"/>
<dbReference type="InterPro" id="IPR050121">
    <property type="entry name" value="Cytochrome_P450_monoxygenase"/>
</dbReference>
<dbReference type="STRING" id="98765.A0A2R6RLV2"/>
<dbReference type="Gene3D" id="1.10.630.10">
    <property type="entry name" value="Cytochrome P450"/>
    <property type="match status" value="1"/>
</dbReference>
<sequence length="435" mass="49275">MCRISKGWLAYLTVKDKKVHLYIKDLHERYGDIVRIGPNELSIIPKDTTTTVIGPKGLPRGPYYNSREHEGGVSLDGIRDPALHAARRKPWARGMNSTAMKYYEDVIRDETTTLLRVLRERKSENTDISEWMSFLRDAAWISHIPWIIPLLKYLPSASKSWEDMKVVGATLVKRRIQDGSTHPDLFHYLMDEDGNEPVKPSLEVCAGDGMLAIIAGSDTAATTLSHVWYCLLSHPKCFNRLRSEIDEVFPYGEDPMGNLAKLAILPYLNACMLSAIHNEALRLYPPVLGALQRRIEPETGGIVIGDHFIPAETQVSLYAYAIHRDPRHFWPIPDQFWPDRWLSQEKYVLPSGDVIPLDQMVNNREVFVPFSAGPMVCAGKNVAMAEMRAVISSIVQQFDMKVEDQCSLSKWEGDIHEVFVTSRGSLPVFLEPRFG</sequence>
<evidence type="ECO:0000256" key="5">
    <source>
        <dbReference type="ARBA" id="ARBA00023002"/>
    </source>
</evidence>
<keyword evidence="8" id="KW-0349">Heme</keyword>
<evidence type="ECO:0000256" key="7">
    <source>
        <dbReference type="ARBA" id="ARBA00023033"/>
    </source>
</evidence>
<proteinExistence type="inferred from homology"/>
<gene>
    <name evidence="9" type="ORF">PHLCEN_2v2524</name>
</gene>